<comment type="caution">
    <text evidence="3">The sequence shown here is derived from an EMBL/GenBank/DDBJ whole genome shotgun (WGS) entry which is preliminary data.</text>
</comment>
<proteinExistence type="predicted"/>
<dbReference type="PROSITE" id="PS51318">
    <property type="entry name" value="TAT"/>
    <property type="match status" value="1"/>
</dbReference>
<sequence>MLPRKRRAALTVTALIAAATAAVGTVPAAQAAPATPTCQAAGLSLSVGQEQGAAGSILVPVNFTNTSTRTCALRGFPGVSVLDVNHHQIGSPASRDGSPVTTVAVRPGRTVSATIRTNDAGTGLACQRTSDYLGIYPPAGFQQMLIPYRLQVCGVFETGPVQAAG</sequence>
<dbReference type="InterPro" id="IPR006311">
    <property type="entry name" value="TAT_signal"/>
</dbReference>
<dbReference type="Proteomes" id="UP001500305">
    <property type="component" value="Unassembled WGS sequence"/>
</dbReference>
<keyword evidence="4" id="KW-1185">Reference proteome</keyword>
<evidence type="ECO:0000256" key="1">
    <source>
        <dbReference type="SAM" id="SignalP"/>
    </source>
</evidence>
<feature type="domain" description="DUF4232" evidence="2">
    <location>
        <begin position="38"/>
        <end position="147"/>
    </location>
</feature>
<evidence type="ECO:0000313" key="4">
    <source>
        <dbReference type="Proteomes" id="UP001500305"/>
    </source>
</evidence>
<name>A0ABP5RKM9_9ACTN</name>
<dbReference type="Pfam" id="PF14016">
    <property type="entry name" value="DUF4232"/>
    <property type="match status" value="1"/>
</dbReference>
<protein>
    <recommendedName>
        <fullName evidence="2">DUF4232 domain-containing protein</fullName>
    </recommendedName>
</protein>
<evidence type="ECO:0000259" key="2">
    <source>
        <dbReference type="Pfam" id="PF14016"/>
    </source>
</evidence>
<evidence type="ECO:0000313" key="3">
    <source>
        <dbReference type="EMBL" id="GAA2262865.1"/>
    </source>
</evidence>
<dbReference type="RefSeq" id="WP_344639116.1">
    <property type="nucleotide sequence ID" value="NZ_BAAATR010000028.1"/>
</dbReference>
<dbReference type="InterPro" id="IPR025326">
    <property type="entry name" value="DUF4232"/>
</dbReference>
<organism evidence="3 4">
    <name type="scientific">Kitasatospora cystarginea</name>
    <dbReference type="NCBI Taxonomy" id="58350"/>
    <lineage>
        <taxon>Bacteria</taxon>
        <taxon>Bacillati</taxon>
        <taxon>Actinomycetota</taxon>
        <taxon>Actinomycetes</taxon>
        <taxon>Kitasatosporales</taxon>
        <taxon>Streptomycetaceae</taxon>
        <taxon>Kitasatospora</taxon>
    </lineage>
</organism>
<feature type="signal peptide" evidence="1">
    <location>
        <begin position="1"/>
        <end position="31"/>
    </location>
</feature>
<gene>
    <name evidence="3" type="ORF">GCM10010430_54120</name>
</gene>
<dbReference type="EMBL" id="BAAATR010000028">
    <property type="protein sequence ID" value="GAA2262865.1"/>
    <property type="molecule type" value="Genomic_DNA"/>
</dbReference>
<keyword evidence="1" id="KW-0732">Signal</keyword>
<reference evidence="4" key="1">
    <citation type="journal article" date="2019" name="Int. J. Syst. Evol. Microbiol.">
        <title>The Global Catalogue of Microorganisms (GCM) 10K type strain sequencing project: providing services to taxonomists for standard genome sequencing and annotation.</title>
        <authorList>
            <consortium name="The Broad Institute Genomics Platform"/>
            <consortium name="The Broad Institute Genome Sequencing Center for Infectious Disease"/>
            <person name="Wu L."/>
            <person name="Ma J."/>
        </authorList>
    </citation>
    <scope>NUCLEOTIDE SEQUENCE [LARGE SCALE GENOMIC DNA]</scope>
    <source>
        <strain evidence="4">JCM 7356</strain>
    </source>
</reference>
<accession>A0ABP5RKM9</accession>
<feature type="chain" id="PRO_5045675914" description="DUF4232 domain-containing protein" evidence="1">
    <location>
        <begin position="32"/>
        <end position="165"/>
    </location>
</feature>